<gene>
    <name evidence="3" type="ORF">D0544_01735</name>
</gene>
<evidence type="ECO:0000313" key="4">
    <source>
        <dbReference type="Proteomes" id="UP000280792"/>
    </source>
</evidence>
<protein>
    <recommendedName>
        <fullName evidence="2">Solute-binding protein family 3/N-terminal domain-containing protein</fullName>
    </recommendedName>
</protein>
<dbReference type="InterPro" id="IPR001638">
    <property type="entry name" value="Solute-binding_3/MltF_N"/>
</dbReference>
<dbReference type="Gene3D" id="3.40.190.10">
    <property type="entry name" value="Periplasmic binding protein-like II"/>
    <property type="match status" value="2"/>
</dbReference>
<keyword evidence="1" id="KW-0732">Signal</keyword>
<feature type="domain" description="Solute-binding protein family 3/N-terminal" evidence="2">
    <location>
        <begin position="23"/>
        <end position="253"/>
    </location>
</feature>
<dbReference type="EMBL" id="QWEZ01000001">
    <property type="protein sequence ID" value="RRJ83864.1"/>
    <property type="molecule type" value="Genomic_DNA"/>
</dbReference>
<proteinExistence type="predicted"/>
<dbReference type="AlphaFoldDB" id="A0A3P3VN61"/>
<feature type="chain" id="PRO_5018123092" description="Solute-binding protein family 3/N-terminal domain-containing protein" evidence="1">
    <location>
        <begin position="18"/>
        <end position="254"/>
    </location>
</feature>
<dbReference type="Pfam" id="PF00497">
    <property type="entry name" value="SBP_bac_3"/>
    <property type="match status" value="1"/>
</dbReference>
<evidence type="ECO:0000256" key="1">
    <source>
        <dbReference type="SAM" id="SignalP"/>
    </source>
</evidence>
<reference evidence="3 4" key="2">
    <citation type="submission" date="2018-12" db="EMBL/GenBank/DDBJ databases">
        <title>Simiduia agarivorans gen. nov., sp. nov., a marine, agarolytic bacterium isolated from shallow coastal water from Keelung, Taiwan.</title>
        <authorList>
            <person name="Shieh W.Y."/>
        </authorList>
    </citation>
    <scope>NUCLEOTIDE SEQUENCE [LARGE SCALE GENOMIC DNA]</scope>
    <source>
        <strain evidence="3 4">GTF-13</strain>
    </source>
</reference>
<evidence type="ECO:0000259" key="2">
    <source>
        <dbReference type="SMART" id="SM00062"/>
    </source>
</evidence>
<name>A0A3P3VN61_9GAMM</name>
<feature type="signal peptide" evidence="1">
    <location>
        <begin position="1"/>
        <end position="17"/>
    </location>
</feature>
<organism evidence="3 4">
    <name type="scientific">Aestuariirhabdus litorea</name>
    <dbReference type="NCBI Taxonomy" id="2528527"/>
    <lineage>
        <taxon>Bacteria</taxon>
        <taxon>Pseudomonadati</taxon>
        <taxon>Pseudomonadota</taxon>
        <taxon>Gammaproteobacteria</taxon>
        <taxon>Oceanospirillales</taxon>
        <taxon>Aestuariirhabdaceae</taxon>
        <taxon>Aestuariirhabdus</taxon>
    </lineage>
</organism>
<comment type="caution">
    <text evidence="3">The sequence shown here is derived from an EMBL/GenBank/DDBJ whole genome shotgun (WGS) entry which is preliminary data.</text>
</comment>
<keyword evidence="4" id="KW-1185">Reference proteome</keyword>
<dbReference type="Proteomes" id="UP000280792">
    <property type="component" value="Unassembled WGS sequence"/>
</dbReference>
<dbReference type="SUPFAM" id="SSF53850">
    <property type="entry name" value="Periplasmic binding protein-like II"/>
    <property type="match status" value="1"/>
</dbReference>
<reference evidence="3 4" key="1">
    <citation type="submission" date="2018-08" db="EMBL/GenBank/DDBJ databases">
        <authorList>
            <person name="Khan S.A."/>
        </authorList>
    </citation>
    <scope>NUCLEOTIDE SEQUENCE [LARGE SCALE GENOMIC DNA]</scope>
    <source>
        <strain evidence="3 4">GTF-13</strain>
    </source>
</reference>
<evidence type="ECO:0000313" key="3">
    <source>
        <dbReference type="EMBL" id="RRJ83864.1"/>
    </source>
</evidence>
<accession>A0A3P3VN61</accession>
<dbReference type="SMART" id="SM00062">
    <property type="entry name" value="PBPb"/>
    <property type="match status" value="1"/>
</dbReference>
<sequence>MIAPFLLLPLFSGIAAAAEHCREVRVSGHSNLPPLSWFTEEQMHGAGIVALRRILAKENIRVATIRSGSPQRLLKDLEDGRVDITLTATREPAIMGAVNLLAPALYTTNYLVMVRKDSGFMPDSWESLKRLRGVVSRDLDLGSEFEHYAARYLPLTRVQRAQQGLLMLEARRVEYAIYPLIHADLLVSLYNYEGTLRKAPVEIASNDFFIGVSKHIKCQLPVDKISAALEAMHDNAEIDQLANDALYQWMGLNL</sequence>